<gene>
    <name evidence="1" type="ORF">KQX54_019951</name>
</gene>
<dbReference type="EMBL" id="JAHXZJ010002982">
    <property type="protein sequence ID" value="KAH0535902.1"/>
    <property type="molecule type" value="Genomic_DNA"/>
</dbReference>
<name>A0AAV7HZ06_COTGL</name>
<organism evidence="1 2">
    <name type="scientific">Cotesia glomerata</name>
    <name type="common">Lepidopteran parasitic wasp</name>
    <name type="synonym">Apanteles glomeratus</name>
    <dbReference type="NCBI Taxonomy" id="32391"/>
    <lineage>
        <taxon>Eukaryota</taxon>
        <taxon>Metazoa</taxon>
        <taxon>Ecdysozoa</taxon>
        <taxon>Arthropoda</taxon>
        <taxon>Hexapoda</taxon>
        <taxon>Insecta</taxon>
        <taxon>Pterygota</taxon>
        <taxon>Neoptera</taxon>
        <taxon>Endopterygota</taxon>
        <taxon>Hymenoptera</taxon>
        <taxon>Apocrita</taxon>
        <taxon>Ichneumonoidea</taxon>
        <taxon>Braconidae</taxon>
        <taxon>Microgastrinae</taxon>
        <taxon>Cotesia</taxon>
    </lineage>
</organism>
<sequence>MYQNYTVGLKRGKWCTERTYGSLTDHLVLISTLSWSDRISGDQTRTKPRFSLHCTETAGVKGGHWAAGCSLLAARCSNRGEERWVKG</sequence>
<evidence type="ECO:0000313" key="2">
    <source>
        <dbReference type="Proteomes" id="UP000826195"/>
    </source>
</evidence>
<dbReference type="AlphaFoldDB" id="A0AAV7HZ06"/>
<dbReference type="Proteomes" id="UP000826195">
    <property type="component" value="Unassembled WGS sequence"/>
</dbReference>
<proteinExistence type="predicted"/>
<reference evidence="1 2" key="1">
    <citation type="journal article" date="2021" name="J. Hered.">
        <title>A chromosome-level genome assembly of the parasitoid wasp, Cotesia glomerata (Hymenoptera: Braconidae).</title>
        <authorList>
            <person name="Pinto B.J."/>
            <person name="Weis J.J."/>
            <person name="Gamble T."/>
            <person name="Ode P.J."/>
            <person name="Paul R."/>
            <person name="Zaspel J.M."/>
        </authorList>
    </citation>
    <scope>NUCLEOTIDE SEQUENCE [LARGE SCALE GENOMIC DNA]</scope>
    <source>
        <strain evidence="1">CgM1</strain>
    </source>
</reference>
<protein>
    <submittedName>
        <fullName evidence="1">Uncharacterized protein</fullName>
    </submittedName>
</protein>
<accession>A0AAV7HZ06</accession>
<evidence type="ECO:0000313" key="1">
    <source>
        <dbReference type="EMBL" id="KAH0535902.1"/>
    </source>
</evidence>
<comment type="caution">
    <text evidence="1">The sequence shown here is derived from an EMBL/GenBank/DDBJ whole genome shotgun (WGS) entry which is preliminary data.</text>
</comment>
<keyword evidence="2" id="KW-1185">Reference proteome</keyword>